<dbReference type="GO" id="GO:0030288">
    <property type="term" value="C:outer membrane-bounded periplasmic space"/>
    <property type="evidence" value="ECO:0007669"/>
    <property type="project" value="TreeGrafter"/>
</dbReference>
<dbReference type="GO" id="GO:0004175">
    <property type="term" value="F:endopeptidase activity"/>
    <property type="evidence" value="ECO:0007669"/>
    <property type="project" value="TreeGrafter"/>
</dbReference>
<dbReference type="PATRIC" id="fig|1280950.3.peg.1687"/>
<dbReference type="PANTHER" id="PTHR32060">
    <property type="entry name" value="TAIL-SPECIFIC PROTEASE"/>
    <property type="match status" value="1"/>
</dbReference>
<dbReference type="OrthoDB" id="5480566at2"/>
<evidence type="ECO:0000313" key="4">
    <source>
        <dbReference type="Proteomes" id="UP000025171"/>
    </source>
</evidence>
<evidence type="ECO:0000259" key="2">
    <source>
        <dbReference type="SMART" id="SM00245"/>
    </source>
</evidence>
<keyword evidence="4" id="KW-1185">Reference proteome</keyword>
<dbReference type="InterPro" id="IPR029045">
    <property type="entry name" value="ClpP/crotonase-like_dom_sf"/>
</dbReference>
<dbReference type="InterPro" id="IPR005151">
    <property type="entry name" value="Tail-specific_protease"/>
</dbReference>
<proteinExistence type="predicted"/>
<name>A0A059FQM5_9PROT</name>
<dbReference type="Pfam" id="PF03572">
    <property type="entry name" value="Peptidase_S41"/>
    <property type="match status" value="1"/>
</dbReference>
<keyword evidence="1" id="KW-0732">Signal</keyword>
<reference evidence="3 4" key="1">
    <citation type="journal article" date="2014" name="Antonie Van Leeuwenhoek">
        <title>Hyphomonas beringensis sp. nov. and Hyphomonas chukchiensis sp. nov., isolated from surface seawater of the Bering Sea and Chukchi Sea.</title>
        <authorList>
            <person name="Li C."/>
            <person name="Lai Q."/>
            <person name="Li G."/>
            <person name="Dong C."/>
            <person name="Wang J."/>
            <person name="Liao Y."/>
            <person name="Shao Z."/>
        </authorList>
    </citation>
    <scope>NUCLEOTIDE SEQUENCE [LARGE SCALE GENOMIC DNA]</scope>
    <source>
        <strain evidence="3 4">MHS-2</strain>
    </source>
</reference>
<accession>A0A059FQM5</accession>
<dbReference type="Gene3D" id="3.90.226.10">
    <property type="entry name" value="2-enoyl-CoA Hydratase, Chain A, domain 1"/>
    <property type="match status" value="1"/>
</dbReference>
<feature type="domain" description="Tail specific protease" evidence="2">
    <location>
        <begin position="205"/>
        <end position="425"/>
    </location>
</feature>
<dbReference type="GO" id="GO:0008236">
    <property type="term" value="F:serine-type peptidase activity"/>
    <property type="evidence" value="ECO:0007669"/>
    <property type="project" value="InterPro"/>
</dbReference>
<organism evidence="3 4">
    <name type="scientific">Hyphomonas johnsonii MHS-2</name>
    <dbReference type="NCBI Taxonomy" id="1280950"/>
    <lineage>
        <taxon>Bacteria</taxon>
        <taxon>Pseudomonadati</taxon>
        <taxon>Pseudomonadota</taxon>
        <taxon>Alphaproteobacteria</taxon>
        <taxon>Hyphomonadales</taxon>
        <taxon>Hyphomonadaceae</taxon>
        <taxon>Hyphomonas</taxon>
    </lineage>
</organism>
<dbReference type="GO" id="GO:0006508">
    <property type="term" value="P:proteolysis"/>
    <property type="evidence" value="ECO:0007669"/>
    <property type="project" value="InterPro"/>
</dbReference>
<dbReference type="EMBL" id="ARYK01000003">
    <property type="protein sequence ID" value="KCZ92965.1"/>
    <property type="molecule type" value="Genomic_DNA"/>
</dbReference>
<evidence type="ECO:0000313" key="3">
    <source>
        <dbReference type="EMBL" id="KCZ92965.1"/>
    </source>
</evidence>
<sequence length="446" mass="48168">MKLVLSTLLTAAIMLTACATASTPDTPQFTRAEIEEDYEALLDFITSTHPDLSRSADFEVISTTAQQVRGSLPAVMSLPEAWMAMAVVNPLFGDAHTGLRRPVAAIESYQADGGRLFPAPVTIGQGGILRIAYNAEAEMGAAPGAQILEINNIDSQSIVARLAPRMRGETPELQRLIMERYFAEYYWLAYGGFEKYRVRIVNKDGTHQTVTLKAGVSEVSEDPGFRYERLDHGAALLTVPTFDLKYGAQFAAFLERAFEDVRQSGANTLIIDLRENGGGARDLSDLLIGYLSIEPVATTARITARVTEENAARLPGASLGTVVTVPLRQMTRLTSEPPKPFEGRVYVLIGKLTYSQAVVFAATVQDNGLAVIAGEETEGPANQTAQVQSNLLPHTGLEALAPLYVFTRASGEEGTRGLVPDIEIKDDPADPARSVEKLLALVQAAE</sequence>
<dbReference type="SUPFAM" id="SSF52096">
    <property type="entry name" value="ClpP/crotonase"/>
    <property type="match status" value="1"/>
</dbReference>
<gene>
    <name evidence="3" type="ORF">HJO_08417</name>
</gene>
<dbReference type="CDD" id="cd06567">
    <property type="entry name" value="Peptidase_S41"/>
    <property type="match status" value="1"/>
</dbReference>
<dbReference type="eggNOG" id="COG0793">
    <property type="taxonomic scope" value="Bacteria"/>
</dbReference>
<dbReference type="SMART" id="SM00245">
    <property type="entry name" value="TSPc"/>
    <property type="match status" value="1"/>
</dbReference>
<feature type="signal peptide" evidence="1">
    <location>
        <begin position="1"/>
        <end position="21"/>
    </location>
</feature>
<dbReference type="STRING" id="1280950.HJO_08417"/>
<protein>
    <submittedName>
        <fullName evidence="3">Peptidase S41</fullName>
    </submittedName>
</protein>
<dbReference type="RefSeq" id="WP_035615966.1">
    <property type="nucleotide sequence ID" value="NZ_ARYK01000003.1"/>
</dbReference>
<feature type="chain" id="PRO_5001572743" evidence="1">
    <location>
        <begin position="22"/>
        <end position="446"/>
    </location>
</feature>
<comment type="caution">
    <text evidence="3">The sequence shown here is derived from an EMBL/GenBank/DDBJ whole genome shotgun (WGS) entry which is preliminary data.</text>
</comment>
<dbReference type="PANTHER" id="PTHR32060:SF30">
    <property type="entry name" value="CARBOXY-TERMINAL PROCESSING PROTEASE CTPA"/>
    <property type="match status" value="1"/>
</dbReference>
<dbReference type="Proteomes" id="UP000025171">
    <property type="component" value="Unassembled WGS sequence"/>
</dbReference>
<dbReference type="PROSITE" id="PS51257">
    <property type="entry name" value="PROKAR_LIPOPROTEIN"/>
    <property type="match status" value="1"/>
</dbReference>
<dbReference type="AlphaFoldDB" id="A0A059FQM5"/>
<evidence type="ECO:0000256" key="1">
    <source>
        <dbReference type="SAM" id="SignalP"/>
    </source>
</evidence>
<dbReference type="GO" id="GO:0007165">
    <property type="term" value="P:signal transduction"/>
    <property type="evidence" value="ECO:0007669"/>
    <property type="project" value="TreeGrafter"/>
</dbReference>